<evidence type="ECO:0000259" key="14">
    <source>
        <dbReference type="PROSITE" id="PS50042"/>
    </source>
</evidence>
<dbReference type="InterPro" id="IPR003938">
    <property type="entry name" value="K_chnl_volt-dep_EAG/ELK/ERG"/>
</dbReference>
<feature type="transmembrane region" description="Helical" evidence="13">
    <location>
        <begin position="86"/>
        <end position="106"/>
    </location>
</feature>
<comment type="similarity">
    <text evidence="2 13">Belongs to the potassium channel family. Plant (TC 1.A.1.4) subfamily.</text>
</comment>
<evidence type="ECO:0000256" key="2">
    <source>
        <dbReference type="ARBA" id="ARBA00007929"/>
    </source>
</evidence>
<dbReference type="PROSITE" id="PS50042">
    <property type="entry name" value="CNMP_BINDING_3"/>
    <property type="match status" value="1"/>
</dbReference>
<evidence type="ECO:0000256" key="9">
    <source>
        <dbReference type="ARBA" id="ARBA00022989"/>
    </source>
</evidence>
<evidence type="ECO:0000256" key="12">
    <source>
        <dbReference type="ARBA" id="ARBA00023303"/>
    </source>
</evidence>
<keyword evidence="3 13" id="KW-0813">Transport</keyword>
<keyword evidence="17" id="KW-1185">Reference proteome</keyword>
<name>A0ABD1AU96_CARAN</name>
<dbReference type="InterPro" id="IPR018490">
    <property type="entry name" value="cNMP-bd_dom_sf"/>
</dbReference>
<keyword evidence="5 13" id="KW-0812">Transmembrane</keyword>
<proteinExistence type="inferred from homology"/>
<dbReference type="GO" id="GO:0034702">
    <property type="term" value="C:monoatomic ion channel complex"/>
    <property type="evidence" value="ECO:0007669"/>
    <property type="project" value="UniProtKB-KW"/>
</dbReference>
<comment type="subcellular location">
    <subcellularLocation>
        <location evidence="1 13">Membrane</location>
        <topology evidence="1 13">Multi-pass membrane protein</topology>
    </subcellularLocation>
</comment>
<dbReference type="PANTHER" id="PTHR45743:SF27">
    <property type="entry name" value="POTASSIUM CHANNEL KAT3"/>
    <property type="match status" value="1"/>
</dbReference>
<keyword evidence="8 13" id="KW-0630">Potassium</keyword>
<dbReference type="FunFam" id="2.60.120.10:FF:000074">
    <property type="entry name" value="Potassium channel KAT2"/>
    <property type="match status" value="1"/>
</dbReference>
<dbReference type="InterPro" id="IPR014710">
    <property type="entry name" value="RmlC-like_jellyroll"/>
</dbReference>
<dbReference type="InterPro" id="IPR045319">
    <property type="entry name" value="KAT/AKT"/>
</dbReference>
<evidence type="ECO:0000256" key="4">
    <source>
        <dbReference type="ARBA" id="ARBA00022538"/>
    </source>
</evidence>
<evidence type="ECO:0000256" key="10">
    <source>
        <dbReference type="ARBA" id="ARBA00023065"/>
    </source>
</evidence>
<keyword evidence="9 13" id="KW-1133">Transmembrane helix</keyword>
<dbReference type="Gene3D" id="2.60.120.10">
    <property type="entry name" value="Jelly Rolls"/>
    <property type="match status" value="1"/>
</dbReference>
<evidence type="ECO:0000256" key="8">
    <source>
        <dbReference type="ARBA" id="ARBA00022958"/>
    </source>
</evidence>
<comment type="caution">
    <text evidence="13">Lacks conserved residue(s) required for the propagation of feature annotation.</text>
</comment>
<comment type="domain">
    <text evidence="13">The KHA domain (rich in hydrophobic and acidic residues) present in the C-terminal part is likely to be important for tetramerization.</text>
</comment>
<dbReference type="Pfam" id="PF00520">
    <property type="entry name" value="Ion_trans"/>
    <property type="match status" value="1"/>
</dbReference>
<evidence type="ECO:0000256" key="6">
    <source>
        <dbReference type="ARBA" id="ARBA00022826"/>
    </source>
</evidence>
<dbReference type="SMART" id="SM00100">
    <property type="entry name" value="cNMP"/>
    <property type="match status" value="1"/>
</dbReference>
<dbReference type="SUPFAM" id="SSF81324">
    <property type="entry name" value="Voltage-gated potassium channels"/>
    <property type="match status" value="1"/>
</dbReference>
<feature type="transmembrane region" description="Helical" evidence="13">
    <location>
        <begin position="302"/>
        <end position="324"/>
    </location>
</feature>
<comment type="subunit">
    <text evidence="13">The potassium channel is composed of a homo- or heterotetrameric complex of pore-forming subunits.</text>
</comment>
<feature type="transmembrane region" description="Helical" evidence="13">
    <location>
        <begin position="218"/>
        <end position="244"/>
    </location>
</feature>
<keyword evidence="4 13" id="KW-0633">Potassium transport</keyword>
<comment type="function">
    <text evidence="13">Potassium channel.</text>
</comment>
<evidence type="ECO:0000256" key="1">
    <source>
        <dbReference type="ARBA" id="ARBA00004141"/>
    </source>
</evidence>
<feature type="domain" description="KHA" evidence="15">
    <location>
        <begin position="585"/>
        <end position="651"/>
    </location>
</feature>
<evidence type="ECO:0000256" key="11">
    <source>
        <dbReference type="ARBA" id="ARBA00023136"/>
    </source>
</evidence>
<evidence type="ECO:0000259" key="15">
    <source>
        <dbReference type="PROSITE" id="PS51490"/>
    </source>
</evidence>
<keyword evidence="10 13" id="KW-0406">Ion transport</keyword>
<dbReference type="Pfam" id="PF00027">
    <property type="entry name" value="cNMP_binding"/>
    <property type="match status" value="1"/>
</dbReference>
<dbReference type="InterPro" id="IPR005821">
    <property type="entry name" value="Ion_trans_dom"/>
</dbReference>
<keyword evidence="11 13" id="KW-0472">Membrane</keyword>
<sequence>MSTTTSEARSPLPLLLRRGRSSTAMEERSPLSVPQYRRRSSKDVRNITSVSSSLLPAFGTVIEEDNSSSKPYIVLHYDRRYRLWELFLVILVGYSAWASVFELAFQRAAEGDLMTVDLVVDFFFAVDIVLTFFVSYLDKSTYLVVDDHKLIANRYLKSVAFVMDVASTLPIQFIYKTITGNIGRGQAFGFLNLLRLWRLRRVTELFKRLEKDPNFNYFLIRLIKLLCVTIFWIHLAGCILYWIAYHYPRPTDTWIGSQIEDFKERSIWLGYTYSMYWSIVTLTTVGYGDLHAVNSREKTFNMFYMLFNIGLTAYIIGNMTNLVVQGALRTFAMRSAINHILRYTSKNRLPDTMREQMLAHMQLKFKTAELRQEEVLQDLPKAIRSSINQHLFRSTIENAYLFKGFPDGLIVQLVSQINAEYFPPKMEIILQNEIPTDFYIIVSGGVDIIASKGVSEQVLAKLGPESMAGEIGVVFNIPQPFTVRTRRLSQVIRISHNLFKEMVQSDKDVDAKMIISNLMTYLKGLNDDLKKEIPFLIDLLADADAQETVQTEETTQSNNEEIVTAVSRDENEKKEERIREGVPKRVIIHGQPPNEDGDSNGRLIILPDSIQLLYDVAENKLGKRGSTITMADGAHVEQLDALRENDHLYIF</sequence>
<comment type="domain">
    <text evidence="13">The segment S4 is probably the voltage-sensor and is characterized by a series of positively charged amino acids. The pore-forming region H5 is enclosed by the transmembrane segments S5 and S6 in the Shaker-type (1P/6TM) and contains the GYGD signature motif which seems to be involved in potassium selectivity.</text>
</comment>
<keyword evidence="6 13" id="KW-0631">Potassium channel</keyword>
<dbReference type="AlphaFoldDB" id="A0ABD1AU96"/>
<dbReference type="Proteomes" id="UP001558713">
    <property type="component" value="Unassembled WGS sequence"/>
</dbReference>
<evidence type="ECO:0000256" key="13">
    <source>
        <dbReference type="RuleBase" id="RU369015"/>
    </source>
</evidence>
<dbReference type="FunFam" id="1.10.287.70:FF:000123">
    <property type="entry name" value="Potassium channel KAT3"/>
    <property type="match status" value="1"/>
</dbReference>
<dbReference type="PANTHER" id="PTHR45743">
    <property type="entry name" value="POTASSIUM CHANNEL AKT1"/>
    <property type="match status" value="1"/>
</dbReference>
<reference evidence="16 17" key="1">
    <citation type="submission" date="2024-04" db="EMBL/GenBank/DDBJ databases">
        <title>Genome assembly C_amara_ONT_v2.</title>
        <authorList>
            <person name="Yant L."/>
            <person name="Moore C."/>
            <person name="Slenker M."/>
        </authorList>
    </citation>
    <scope>NUCLEOTIDE SEQUENCE [LARGE SCALE GENOMIC DNA]</scope>
    <source>
        <tissue evidence="16">Leaf</tissue>
    </source>
</reference>
<evidence type="ECO:0000313" key="16">
    <source>
        <dbReference type="EMBL" id="KAL1210313.1"/>
    </source>
</evidence>
<dbReference type="InterPro" id="IPR021789">
    <property type="entry name" value="KHA_dom"/>
</dbReference>
<comment type="caution">
    <text evidence="16">The sequence shown here is derived from an EMBL/GenBank/DDBJ whole genome shotgun (WGS) entry which is preliminary data.</text>
</comment>
<dbReference type="Gene3D" id="1.10.287.70">
    <property type="match status" value="1"/>
</dbReference>
<organism evidence="16 17">
    <name type="scientific">Cardamine amara subsp. amara</name>
    <dbReference type="NCBI Taxonomy" id="228776"/>
    <lineage>
        <taxon>Eukaryota</taxon>
        <taxon>Viridiplantae</taxon>
        <taxon>Streptophyta</taxon>
        <taxon>Embryophyta</taxon>
        <taxon>Tracheophyta</taxon>
        <taxon>Spermatophyta</taxon>
        <taxon>Magnoliopsida</taxon>
        <taxon>eudicotyledons</taxon>
        <taxon>Gunneridae</taxon>
        <taxon>Pentapetalae</taxon>
        <taxon>rosids</taxon>
        <taxon>malvids</taxon>
        <taxon>Brassicales</taxon>
        <taxon>Brassicaceae</taxon>
        <taxon>Cardamineae</taxon>
        <taxon>Cardamine</taxon>
    </lineage>
</organism>
<feature type="domain" description="Cyclic nucleotide-binding" evidence="14">
    <location>
        <begin position="401"/>
        <end position="520"/>
    </location>
</feature>
<feature type="transmembrane region" description="Helical" evidence="13">
    <location>
        <begin position="118"/>
        <end position="137"/>
    </location>
</feature>
<dbReference type="PRINTS" id="PR01463">
    <property type="entry name" value="EAGCHANLFMLY"/>
</dbReference>
<dbReference type="EMBL" id="JBANAX010000394">
    <property type="protein sequence ID" value="KAL1210313.1"/>
    <property type="molecule type" value="Genomic_DNA"/>
</dbReference>
<dbReference type="SUPFAM" id="SSF51206">
    <property type="entry name" value="cAMP-binding domain-like"/>
    <property type="match status" value="1"/>
</dbReference>
<gene>
    <name evidence="16" type="ORF">V5N11_006649</name>
</gene>
<feature type="transmembrane region" description="Helical" evidence="13">
    <location>
        <begin position="271"/>
        <end position="290"/>
    </location>
</feature>
<dbReference type="PROSITE" id="PS51490">
    <property type="entry name" value="KHA"/>
    <property type="match status" value="1"/>
</dbReference>
<evidence type="ECO:0000256" key="7">
    <source>
        <dbReference type="ARBA" id="ARBA00022882"/>
    </source>
</evidence>
<dbReference type="InterPro" id="IPR000595">
    <property type="entry name" value="cNMP-bd_dom"/>
</dbReference>
<keyword evidence="12 13" id="KW-0407">Ion channel</keyword>
<evidence type="ECO:0000313" key="17">
    <source>
        <dbReference type="Proteomes" id="UP001558713"/>
    </source>
</evidence>
<accession>A0ABD1AU96</accession>
<evidence type="ECO:0000256" key="3">
    <source>
        <dbReference type="ARBA" id="ARBA00022448"/>
    </source>
</evidence>
<dbReference type="CDD" id="cd00038">
    <property type="entry name" value="CAP_ED"/>
    <property type="match status" value="1"/>
</dbReference>
<evidence type="ECO:0000256" key="5">
    <source>
        <dbReference type="ARBA" id="ARBA00022692"/>
    </source>
</evidence>
<dbReference type="Pfam" id="PF11834">
    <property type="entry name" value="KHA"/>
    <property type="match status" value="1"/>
</dbReference>
<protein>
    <recommendedName>
        <fullName evidence="13">Potassium channel</fullName>
    </recommendedName>
</protein>
<dbReference type="GO" id="GO:0005249">
    <property type="term" value="F:voltage-gated potassium channel activity"/>
    <property type="evidence" value="ECO:0007669"/>
    <property type="project" value="UniProtKB-UniRule"/>
</dbReference>
<keyword evidence="7 13" id="KW-0851">Voltage-gated channel</keyword>